<name>A0AAN9QPN7_PHACN</name>
<keyword evidence="3" id="KW-1185">Reference proteome</keyword>
<dbReference type="EMBL" id="JAYMYR010000009">
    <property type="protein sequence ID" value="KAK7342006.1"/>
    <property type="molecule type" value="Genomic_DNA"/>
</dbReference>
<proteinExistence type="predicted"/>
<comment type="caution">
    <text evidence="2">The sequence shown here is derived from an EMBL/GenBank/DDBJ whole genome shotgun (WGS) entry which is preliminary data.</text>
</comment>
<feature type="region of interest" description="Disordered" evidence="1">
    <location>
        <begin position="115"/>
        <end position="144"/>
    </location>
</feature>
<evidence type="ECO:0000313" key="2">
    <source>
        <dbReference type="EMBL" id="KAK7342006.1"/>
    </source>
</evidence>
<feature type="compositionally biased region" description="Acidic residues" evidence="1">
    <location>
        <begin position="116"/>
        <end position="133"/>
    </location>
</feature>
<dbReference type="AlphaFoldDB" id="A0AAN9QPN7"/>
<evidence type="ECO:0000313" key="3">
    <source>
        <dbReference type="Proteomes" id="UP001374584"/>
    </source>
</evidence>
<evidence type="ECO:0000256" key="1">
    <source>
        <dbReference type="SAM" id="MobiDB-lite"/>
    </source>
</evidence>
<gene>
    <name evidence="2" type="ORF">VNO80_24947</name>
</gene>
<organism evidence="2 3">
    <name type="scientific">Phaseolus coccineus</name>
    <name type="common">Scarlet runner bean</name>
    <name type="synonym">Phaseolus multiflorus</name>
    <dbReference type="NCBI Taxonomy" id="3886"/>
    <lineage>
        <taxon>Eukaryota</taxon>
        <taxon>Viridiplantae</taxon>
        <taxon>Streptophyta</taxon>
        <taxon>Embryophyta</taxon>
        <taxon>Tracheophyta</taxon>
        <taxon>Spermatophyta</taxon>
        <taxon>Magnoliopsida</taxon>
        <taxon>eudicotyledons</taxon>
        <taxon>Gunneridae</taxon>
        <taxon>Pentapetalae</taxon>
        <taxon>rosids</taxon>
        <taxon>fabids</taxon>
        <taxon>Fabales</taxon>
        <taxon>Fabaceae</taxon>
        <taxon>Papilionoideae</taxon>
        <taxon>50 kb inversion clade</taxon>
        <taxon>NPAAA clade</taxon>
        <taxon>indigoferoid/millettioid clade</taxon>
        <taxon>Phaseoleae</taxon>
        <taxon>Phaseolus</taxon>
    </lineage>
</organism>
<feature type="compositionally biased region" description="Basic and acidic residues" evidence="1">
    <location>
        <begin position="134"/>
        <end position="144"/>
    </location>
</feature>
<protein>
    <submittedName>
        <fullName evidence="2">Uncharacterized protein</fullName>
    </submittedName>
</protein>
<accession>A0AAN9QPN7</accession>
<dbReference type="InterPro" id="IPR021410">
    <property type="entry name" value="FAF"/>
</dbReference>
<dbReference type="Proteomes" id="UP001374584">
    <property type="component" value="Unassembled WGS sequence"/>
</dbReference>
<reference evidence="2 3" key="1">
    <citation type="submission" date="2024-01" db="EMBL/GenBank/DDBJ databases">
        <title>The genomes of 5 underutilized Papilionoideae crops provide insights into root nodulation and disease resistanc.</title>
        <authorList>
            <person name="Jiang F."/>
        </authorList>
    </citation>
    <scope>NUCLEOTIDE SEQUENCE [LARGE SCALE GENOMIC DNA]</scope>
    <source>
        <strain evidence="2">JINMINGXINNONG_FW02</strain>
        <tissue evidence="2">Leaves</tissue>
    </source>
</reference>
<sequence length="144" mass="16729">MLIPTTCAPHKKSDSFSSLSSESLHMCTEGLGFESSDDAEEWKNEVRVWKVMREKDGGSYYEKKRLGLGEYWRRRWLTTSRGQWKVCFEEIRTPSQEVLPAHREDGRLKLHIVQPDQDEEFMEEEGDDCDDADGGNHGEEDLMK</sequence>
<dbReference type="PANTHER" id="PTHR33155:SF9">
    <property type="entry name" value="FANTASTIC FOUR-LIKE PROTEIN (DUF3049)"/>
    <property type="match status" value="1"/>
</dbReference>
<dbReference type="PANTHER" id="PTHR33155">
    <property type="entry name" value="FANTASTIC FOUR-LIKE PROTEIN (DUF3049)"/>
    <property type="match status" value="1"/>
</dbReference>